<dbReference type="InterPro" id="IPR050093">
    <property type="entry name" value="ABC_SmlMolc_Importer"/>
</dbReference>
<dbReference type="PROSITE" id="PS50893">
    <property type="entry name" value="ABC_TRANSPORTER_2"/>
    <property type="match status" value="1"/>
</dbReference>
<dbReference type="Pfam" id="PF00005">
    <property type="entry name" value="ABC_tran"/>
    <property type="match status" value="1"/>
</dbReference>
<dbReference type="Gene3D" id="3.40.50.300">
    <property type="entry name" value="P-loop containing nucleotide triphosphate hydrolases"/>
    <property type="match status" value="1"/>
</dbReference>
<dbReference type="SUPFAM" id="SSF52540">
    <property type="entry name" value="P-loop containing nucleoside triphosphate hydrolases"/>
    <property type="match status" value="1"/>
</dbReference>
<sequence length="355" mass="38117">MMLGLSLKGVSKSFGHITAVEPTDLSFPKGELTALLGPSGCGKTTLLRMIAGLEAPTRGTILLGGEDITTHPAHKRKFGMVFQSFALFPHYSVRENVAYSLVIGGMGKAAACKKANALLETVQLGGFGDRRIGELSGGQRQRVAIARALAQEPEVFLLDEPMSALDAKLREEMQVELRLLQQRLGITTIVVTHDQREAMTMADQIVVMSNGRIEQIAPPQEIYHQPANTFVADFIGKANFFDGIVVEGGVTVGDTHLTTQANFQSGSPVQIAIRPERAAMDDEGGANRVAAKVMFVRDLGPLREYHLQSDIGPMIVEYAVGETGPTLSTGDATTVRLPPEAIQVFPRAAPKSQAA</sequence>
<dbReference type="GO" id="GO:0005524">
    <property type="term" value="F:ATP binding"/>
    <property type="evidence" value="ECO:0007669"/>
    <property type="project" value="UniProtKB-KW"/>
</dbReference>
<feature type="domain" description="ABC transporter" evidence="4">
    <location>
        <begin position="5"/>
        <end position="235"/>
    </location>
</feature>
<dbReference type="AlphaFoldDB" id="A0A640VWR5"/>
<organism evidence="5 6">
    <name type="scientific">Roseobacter cerasinus</name>
    <dbReference type="NCBI Taxonomy" id="2602289"/>
    <lineage>
        <taxon>Bacteria</taxon>
        <taxon>Pseudomonadati</taxon>
        <taxon>Pseudomonadota</taxon>
        <taxon>Alphaproteobacteria</taxon>
        <taxon>Rhodobacterales</taxon>
        <taxon>Roseobacteraceae</taxon>
        <taxon>Roseobacter</taxon>
    </lineage>
</organism>
<dbReference type="SMART" id="SM00382">
    <property type="entry name" value="AAA"/>
    <property type="match status" value="1"/>
</dbReference>
<name>A0A640VWR5_9RHOB</name>
<dbReference type="InterPro" id="IPR003439">
    <property type="entry name" value="ABC_transporter-like_ATP-bd"/>
</dbReference>
<dbReference type="GO" id="GO:0022857">
    <property type="term" value="F:transmembrane transporter activity"/>
    <property type="evidence" value="ECO:0007669"/>
    <property type="project" value="InterPro"/>
</dbReference>
<keyword evidence="6" id="KW-1185">Reference proteome</keyword>
<dbReference type="Gene3D" id="2.40.50.100">
    <property type="match status" value="1"/>
</dbReference>
<dbReference type="PANTHER" id="PTHR42781">
    <property type="entry name" value="SPERMIDINE/PUTRESCINE IMPORT ATP-BINDING PROTEIN POTA"/>
    <property type="match status" value="1"/>
</dbReference>
<evidence type="ECO:0000256" key="1">
    <source>
        <dbReference type="ARBA" id="ARBA00022448"/>
    </source>
</evidence>
<dbReference type="RefSeq" id="WP_238841049.1">
    <property type="nucleotide sequence ID" value="NZ_BLIV01000007.1"/>
</dbReference>
<protein>
    <submittedName>
        <fullName evidence="5">Spermidine/putrescine ABC transporter ATP-binding protein</fullName>
    </submittedName>
</protein>
<dbReference type="Pfam" id="PF08402">
    <property type="entry name" value="TOBE_2"/>
    <property type="match status" value="1"/>
</dbReference>
<accession>A0A640VWR5</accession>
<dbReference type="GO" id="GO:0016887">
    <property type="term" value="F:ATP hydrolysis activity"/>
    <property type="evidence" value="ECO:0007669"/>
    <property type="project" value="InterPro"/>
</dbReference>
<dbReference type="InterPro" id="IPR008995">
    <property type="entry name" value="Mo/tungstate-bd_C_term_dom"/>
</dbReference>
<evidence type="ECO:0000259" key="4">
    <source>
        <dbReference type="PROSITE" id="PS50893"/>
    </source>
</evidence>
<dbReference type="EMBL" id="BLIV01000007">
    <property type="protein sequence ID" value="GFE51820.1"/>
    <property type="molecule type" value="Genomic_DNA"/>
</dbReference>
<evidence type="ECO:0000313" key="6">
    <source>
        <dbReference type="Proteomes" id="UP000436522"/>
    </source>
</evidence>
<keyword evidence="1" id="KW-0813">Transport</keyword>
<dbReference type="InterPro" id="IPR027417">
    <property type="entry name" value="P-loop_NTPase"/>
</dbReference>
<comment type="caution">
    <text evidence="5">The sequence shown here is derived from an EMBL/GenBank/DDBJ whole genome shotgun (WGS) entry which is preliminary data.</text>
</comment>
<dbReference type="PANTHER" id="PTHR42781:SF4">
    <property type="entry name" value="SPERMIDINE_PUTRESCINE IMPORT ATP-BINDING PROTEIN POTA"/>
    <property type="match status" value="1"/>
</dbReference>
<dbReference type="InterPro" id="IPR013611">
    <property type="entry name" value="Transp-assoc_OB_typ2"/>
</dbReference>
<evidence type="ECO:0000256" key="2">
    <source>
        <dbReference type="ARBA" id="ARBA00022741"/>
    </source>
</evidence>
<dbReference type="InterPro" id="IPR017871">
    <property type="entry name" value="ABC_transporter-like_CS"/>
</dbReference>
<dbReference type="SUPFAM" id="SSF50331">
    <property type="entry name" value="MOP-like"/>
    <property type="match status" value="1"/>
</dbReference>
<gene>
    <name evidence="5" type="ORF">So717_35730</name>
</gene>
<dbReference type="GO" id="GO:0043190">
    <property type="term" value="C:ATP-binding cassette (ABC) transporter complex"/>
    <property type="evidence" value="ECO:0007669"/>
    <property type="project" value="InterPro"/>
</dbReference>
<dbReference type="Proteomes" id="UP000436522">
    <property type="component" value="Unassembled WGS sequence"/>
</dbReference>
<dbReference type="FunFam" id="3.40.50.300:FF:000425">
    <property type="entry name" value="Probable ABC transporter, ATP-binding subunit"/>
    <property type="match status" value="1"/>
</dbReference>
<dbReference type="GO" id="GO:0015697">
    <property type="term" value="P:quaternary ammonium group transport"/>
    <property type="evidence" value="ECO:0007669"/>
    <property type="project" value="UniProtKB-ARBA"/>
</dbReference>
<reference evidence="5 6" key="1">
    <citation type="submission" date="2019-12" db="EMBL/GenBank/DDBJ databases">
        <title>Roseobacter cerasinus sp. nov., isolated from seawater around aquaculture.</title>
        <authorList>
            <person name="Muramatsu S."/>
            <person name="Takabe Y."/>
            <person name="Mori K."/>
            <person name="Takaichi S."/>
            <person name="Hanada S."/>
        </authorList>
    </citation>
    <scope>NUCLEOTIDE SEQUENCE [LARGE SCALE GENOMIC DNA]</scope>
    <source>
        <strain evidence="5 6">AI77</strain>
    </source>
</reference>
<evidence type="ECO:0000313" key="5">
    <source>
        <dbReference type="EMBL" id="GFE51820.1"/>
    </source>
</evidence>
<dbReference type="InterPro" id="IPR003593">
    <property type="entry name" value="AAA+_ATPase"/>
</dbReference>
<evidence type="ECO:0000256" key="3">
    <source>
        <dbReference type="ARBA" id="ARBA00022840"/>
    </source>
</evidence>
<proteinExistence type="predicted"/>
<keyword evidence="2" id="KW-0547">Nucleotide-binding</keyword>
<keyword evidence="3 5" id="KW-0067">ATP-binding</keyword>
<dbReference type="PROSITE" id="PS00211">
    <property type="entry name" value="ABC_TRANSPORTER_1"/>
    <property type="match status" value="1"/>
</dbReference>